<name>A0A9P7XZN0_9FUNG</name>
<dbReference type="OrthoDB" id="3514033at2759"/>
<protein>
    <recommendedName>
        <fullName evidence="2">Stc1 domain-containing protein</fullName>
    </recommendedName>
</protein>
<reference evidence="3" key="1">
    <citation type="submission" date="2021-06" db="EMBL/GenBank/DDBJ databases">
        <title>Genome Sequence of Mortierella hyaline Strain SCG-10, a Cold-Adapted, Nitrate-Reducing Fungus Isolated from Soil in Minnesota, USA.</title>
        <authorList>
            <person name="Aldossari N."/>
        </authorList>
    </citation>
    <scope>NUCLEOTIDE SEQUENCE</scope>
    <source>
        <strain evidence="3">SCG-10</strain>
    </source>
</reference>
<feature type="region of interest" description="Disordered" evidence="1">
    <location>
        <begin position="1"/>
        <end position="25"/>
    </location>
</feature>
<sequence length="141" mass="16082">MSYYSSNRNTPGRAPNPAHNRQVPNNIRVNGTNGIYCYGCQQTKPRLAFSETQIKKAASSTPKKTHQPICKNCTPTQPTSLKCLRCAMTLPMDSFSKTQRKNQEMATCMDCRKNIEDDDSEDDYEIENDPEYYDDDIQDVL</sequence>
<feature type="domain" description="Stc1" evidence="2">
    <location>
        <begin position="37"/>
        <end position="112"/>
    </location>
</feature>
<feature type="region of interest" description="Disordered" evidence="1">
    <location>
        <begin position="119"/>
        <end position="141"/>
    </location>
</feature>
<keyword evidence="4" id="KW-1185">Reference proteome</keyword>
<dbReference type="AlphaFoldDB" id="A0A9P7XZN0"/>
<dbReference type="Proteomes" id="UP000707451">
    <property type="component" value="Unassembled WGS sequence"/>
</dbReference>
<dbReference type="InterPro" id="IPR024630">
    <property type="entry name" value="Stc1"/>
</dbReference>
<comment type="caution">
    <text evidence="3">The sequence shown here is derived from an EMBL/GenBank/DDBJ whole genome shotgun (WGS) entry which is preliminary data.</text>
</comment>
<feature type="compositionally biased region" description="Polar residues" evidence="1">
    <location>
        <begin position="1"/>
        <end position="10"/>
    </location>
</feature>
<gene>
    <name evidence="3" type="ORF">KI688_009432</name>
</gene>
<organism evidence="3 4">
    <name type="scientific">Linnemannia hyalina</name>
    <dbReference type="NCBI Taxonomy" id="64524"/>
    <lineage>
        <taxon>Eukaryota</taxon>
        <taxon>Fungi</taxon>
        <taxon>Fungi incertae sedis</taxon>
        <taxon>Mucoromycota</taxon>
        <taxon>Mortierellomycotina</taxon>
        <taxon>Mortierellomycetes</taxon>
        <taxon>Mortierellales</taxon>
        <taxon>Mortierellaceae</taxon>
        <taxon>Linnemannia</taxon>
    </lineage>
</organism>
<accession>A0A9P7XZN0</accession>
<evidence type="ECO:0000313" key="4">
    <source>
        <dbReference type="Proteomes" id="UP000707451"/>
    </source>
</evidence>
<dbReference type="Pfam" id="PF12898">
    <property type="entry name" value="Stc1"/>
    <property type="match status" value="1"/>
</dbReference>
<proteinExistence type="predicted"/>
<evidence type="ECO:0000256" key="1">
    <source>
        <dbReference type="SAM" id="MobiDB-lite"/>
    </source>
</evidence>
<dbReference type="EMBL" id="JAHRHY010000004">
    <property type="protein sequence ID" value="KAG9070101.1"/>
    <property type="molecule type" value="Genomic_DNA"/>
</dbReference>
<evidence type="ECO:0000259" key="2">
    <source>
        <dbReference type="Pfam" id="PF12898"/>
    </source>
</evidence>
<evidence type="ECO:0000313" key="3">
    <source>
        <dbReference type="EMBL" id="KAG9070101.1"/>
    </source>
</evidence>